<reference evidence="3" key="2">
    <citation type="submission" date="2015-01" db="EMBL/GenBank/DDBJ databases">
        <title>Evolutionary Origins and Diversification of the Mycorrhizal Mutualists.</title>
        <authorList>
            <consortium name="DOE Joint Genome Institute"/>
            <consortium name="Mycorrhizal Genomics Consortium"/>
            <person name="Kohler A."/>
            <person name="Kuo A."/>
            <person name="Nagy L.G."/>
            <person name="Floudas D."/>
            <person name="Copeland A."/>
            <person name="Barry K.W."/>
            <person name="Cichocki N."/>
            <person name="Veneault-Fourrey C."/>
            <person name="LaButti K."/>
            <person name="Lindquist E.A."/>
            <person name="Lipzen A."/>
            <person name="Lundell T."/>
            <person name="Morin E."/>
            <person name="Murat C."/>
            <person name="Riley R."/>
            <person name="Ohm R."/>
            <person name="Sun H."/>
            <person name="Tunlid A."/>
            <person name="Henrissat B."/>
            <person name="Grigoriev I.V."/>
            <person name="Hibbett D.S."/>
            <person name="Martin F."/>
        </authorList>
    </citation>
    <scope>NUCLEOTIDE SEQUENCE [LARGE SCALE GENOMIC DNA]</scope>
    <source>
        <strain evidence="3">Foug A</strain>
    </source>
</reference>
<dbReference type="HOGENOM" id="CLU_043440_0_0_1"/>
<accession>A0A0C3EDG9</accession>
<feature type="region of interest" description="Disordered" evidence="1">
    <location>
        <begin position="347"/>
        <end position="388"/>
    </location>
</feature>
<organism evidence="2 3">
    <name type="scientific">Scleroderma citrinum Foug A</name>
    <dbReference type="NCBI Taxonomy" id="1036808"/>
    <lineage>
        <taxon>Eukaryota</taxon>
        <taxon>Fungi</taxon>
        <taxon>Dikarya</taxon>
        <taxon>Basidiomycota</taxon>
        <taxon>Agaricomycotina</taxon>
        <taxon>Agaricomycetes</taxon>
        <taxon>Agaricomycetidae</taxon>
        <taxon>Boletales</taxon>
        <taxon>Sclerodermatineae</taxon>
        <taxon>Sclerodermataceae</taxon>
        <taxon>Scleroderma</taxon>
    </lineage>
</organism>
<proteinExistence type="predicted"/>
<keyword evidence="3" id="KW-1185">Reference proteome</keyword>
<dbReference type="InParanoid" id="A0A0C3EDG9"/>
<evidence type="ECO:0000256" key="1">
    <source>
        <dbReference type="SAM" id="MobiDB-lite"/>
    </source>
</evidence>
<feature type="region of interest" description="Disordered" evidence="1">
    <location>
        <begin position="301"/>
        <end position="323"/>
    </location>
</feature>
<feature type="region of interest" description="Disordered" evidence="1">
    <location>
        <begin position="265"/>
        <end position="284"/>
    </location>
</feature>
<dbReference type="AlphaFoldDB" id="A0A0C3EDG9"/>
<gene>
    <name evidence="2" type="ORF">SCLCIDRAFT_22472</name>
</gene>
<dbReference type="Proteomes" id="UP000053989">
    <property type="component" value="Unassembled WGS sequence"/>
</dbReference>
<feature type="compositionally biased region" description="Basic and acidic residues" evidence="1">
    <location>
        <begin position="379"/>
        <end position="388"/>
    </location>
</feature>
<evidence type="ECO:0000313" key="2">
    <source>
        <dbReference type="EMBL" id="KIM65961.1"/>
    </source>
</evidence>
<evidence type="ECO:0000313" key="3">
    <source>
        <dbReference type="Proteomes" id="UP000053989"/>
    </source>
</evidence>
<sequence length="388" mass="41635">MPEALVTASNDLENLDCGDIPRMYLRSTNWCAGDPNGLGSQMDGLSCEADVLTGQADVLRGWMETLSMSDSPELASISCGDNLGTYLGAGGAKCSAEVTEGFRSHMDPSSTRTGVLSAGTDVNMTVNEAETISMRPVQLKLPKPPTGGKNGHVDETDGSRNHLSMSSTHMDVYTIGNTMETTTNMQEIVSMRPIVSKWPNLLTKGANACANEPSSCRDPVEMLTGHREAPSVATDGDTTANATETVRILRIESKLQKSPIETAKQSANEMNGRGNGSDASSRCADVHSAGNKVQTAIFEAKSVRTPPNEPKMQNSPAGAERRRAGVAEGFRSHTDMLTMRKDTHNIAHDMGTAENVSRNVRSHQNGPKTKNSPNADEFVTPKRADQRR</sequence>
<protein>
    <submittedName>
        <fullName evidence="2">Uncharacterized protein</fullName>
    </submittedName>
</protein>
<dbReference type="EMBL" id="KN822020">
    <property type="protein sequence ID" value="KIM65961.1"/>
    <property type="molecule type" value="Genomic_DNA"/>
</dbReference>
<reference evidence="2 3" key="1">
    <citation type="submission" date="2014-04" db="EMBL/GenBank/DDBJ databases">
        <authorList>
            <consortium name="DOE Joint Genome Institute"/>
            <person name="Kuo A."/>
            <person name="Kohler A."/>
            <person name="Nagy L.G."/>
            <person name="Floudas D."/>
            <person name="Copeland A."/>
            <person name="Barry K.W."/>
            <person name="Cichocki N."/>
            <person name="Veneault-Fourrey C."/>
            <person name="LaButti K."/>
            <person name="Lindquist E.A."/>
            <person name="Lipzen A."/>
            <person name="Lundell T."/>
            <person name="Morin E."/>
            <person name="Murat C."/>
            <person name="Sun H."/>
            <person name="Tunlid A."/>
            <person name="Henrissat B."/>
            <person name="Grigoriev I.V."/>
            <person name="Hibbett D.S."/>
            <person name="Martin F."/>
            <person name="Nordberg H.P."/>
            <person name="Cantor M.N."/>
            <person name="Hua S.X."/>
        </authorList>
    </citation>
    <scope>NUCLEOTIDE SEQUENCE [LARGE SCALE GENOMIC DNA]</scope>
    <source>
        <strain evidence="2 3">Foug A</strain>
    </source>
</reference>
<feature type="compositionally biased region" description="Polar residues" evidence="1">
    <location>
        <begin position="354"/>
        <end position="374"/>
    </location>
</feature>
<name>A0A0C3EDG9_9AGAM</name>